<evidence type="ECO:0000313" key="1">
    <source>
        <dbReference type="EMBL" id="QJA64933.1"/>
    </source>
</evidence>
<dbReference type="EMBL" id="MT142516">
    <property type="protein sequence ID" value="QJA83709.1"/>
    <property type="molecule type" value="Genomic_DNA"/>
</dbReference>
<protein>
    <submittedName>
        <fullName evidence="1">Uncharacterized protein</fullName>
    </submittedName>
</protein>
<dbReference type="AlphaFoldDB" id="A0A6M3J4X0"/>
<proteinExistence type="predicted"/>
<dbReference type="EMBL" id="MT141529">
    <property type="protein sequence ID" value="QJA64933.1"/>
    <property type="molecule type" value="Genomic_DNA"/>
</dbReference>
<evidence type="ECO:0000313" key="2">
    <source>
        <dbReference type="EMBL" id="QJA83709.1"/>
    </source>
</evidence>
<name>A0A6M3J4X0_9ZZZZ</name>
<organism evidence="1">
    <name type="scientific">viral metagenome</name>
    <dbReference type="NCBI Taxonomy" id="1070528"/>
    <lineage>
        <taxon>unclassified sequences</taxon>
        <taxon>metagenomes</taxon>
        <taxon>organismal metagenomes</taxon>
    </lineage>
</organism>
<reference evidence="1" key="1">
    <citation type="submission" date="2020-03" db="EMBL/GenBank/DDBJ databases">
        <title>The deep terrestrial virosphere.</title>
        <authorList>
            <person name="Holmfeldt K."/>
            <person name="Nilsson E."/>
            <person name="Simone D."/>
            <person name="Lopez-Fernandez M."/>
            <person name="Wu X."/>
            <person name="de Brujin I."/>
            <person name="Lundin D."/>
            <person name="Andersson A."/>
            <person name="Bertilsson S."/>
            <person name="Dopson M."/>
        </authorList>
    </citation>
    <scope>NUCLEOTIDE SEQUENCE</scope>
    <source>
        <strain evidence="2">MM415A00259</strain>
        <strain evidence="1">MM415B00452</strain>
    </source>
</reference>
<sequence length="136" mass="15947">MKYLLIVCLVLSLIFGANIGYANRADFYYSGMLEWKCENTKAIKILGEPDGMYVEKDNPRQSMDTGGVKFIEQKWTKHLFYKTIGTPYTYLHLVFEGYSFEGRDYLDNPPKIDEQPSNAWFNLESQNIEEVFRFKN</sequence>
<gene>
    <name evidence="2" type="ORF">MM415A00259_0034</name>
    <name evidence="1" type="ORF">MM415B00452_0034</name>
</gene>
<accession>A0A6M3J4X0</accession>